<dbReference type="PANTHER" id="PTHR13233">
    <property type="entry name" value="MICROSPHERULE PROTEIN 1"/>
    <property type="match status" value="1"/>
</dbReference>
<protein>
    <submittedName>
        <fullName evidence="4">Uncharacterized protein LOC113857393</fullName>
    </submittedName>
</protein>
<dbReference type="PROSITE" id="PS50006">
    <property type="entry name" value="FHA_DOMAIN"/>
    <property type="match status" value="1"/>
</dbReference>
<name>A0A8B8KNX8_ABRPR</name>
<evidence type="ECO:0000259" key="2">
    <source>
        <dbReference type="PROSITE" id="PS50006"/>
    </source>
</evidence>
<dbReference type="FunFam" id="2.60.200.20:FF:000052">
    <property type="entry name" value="Microspherule protein 1"/>
    <property type="match status" value="1"/>
</dbReference>
<feature type="domain" description="FHA" evidence="2">
    <location>
        <begin position="612"/>
        <end position="669"/>
    </location>
</feature>
<dbReference type="GO" id="GO:0071339">
    <property type="term" value="C:MLL1 complex"/>
    <property type="evidence" value="ECO:0007669"/>
    <property type="project" value="InterPro"/>
</dbReference>
<feature type="compositionally biased region" description="Low complexity" evidence="1">
    <location>
        <begin position="322"/>
        <end position="333"/>
    </location>
</feature>
<reference evidence="4" key="2">
    <citation type="submission" date="2025-08" db="UniProtKB">
        <authorList>
            <consortium name="RefSeq"/>
        </authorList>
    </citation>
    <scope>IDENTIFICATION</scope>
    <source>
        <tissue evidence="4">Young leaves</tissue>
    </source>
</reference>
<dbReference type="GO" id="GO:0045944">
    <property type="term" value="P:positive regulation of transcription by RNA polymerase II"/>
    <property type="evidence" value="ECO:0007669"/>
    <property type="project" value="TreeGrafter"/>
</dbReference>
<proteinExistence type="predicted"/>
<dbReference type="RefSeq" id="XP_027345023.1">
    <property type="nucleotide sequence ID" value="XM_027489222.1"/>
</dbReference>
<evidence type="ECO:0000313" key="3">
    <source>
        <dbReference type="Proteomes" id="UP000694853"/>
    </source>
</evidence>
<dbReference type="PANTHER" id="PTHR13233:SF17">
    <property type="entry name" value="FHA DOMAIN PROTEIN"/>
    <property type="match status" value="1"/>
</dbReference>
<feature type="region of interest" description="Disordered" evidence="1">
    <location>
        <begin position="77"/>
        <end position="96"/>
    </location>
</feature>
<dbReference type="Pfam" id="PF13325">
    <property type="entry name" value="MCRS_N"/>
    <property type="match status" value="1"/>
</dbReference>
<dbReference type="InterPro" id="IPR008984">
    <property type="entry name" value="SMAD_FHA_dom_sf"/>
</dbReference>
<evidence type="ECO:0000313" key="4">
    <source>
        <dbReference type="RefSeq" id="XP_027345023.1"/>
    </source>
</evidence>
<dbReference type="Gene3D" id="2.60.200.20">
    <property type="match status" value="1"/>
</dbReference>
<dbReference type="SMART" id="SM00240">
    <property type="entry name" value="FHA"/>
    <property type="match status" value="1"/>
</dbReference>
<reference evidence="3" key="1">
    <citation type="journal article" date="2019" name="Toxins">
        <title>Detection of Abrin-Like and Prepropulchellin-Like Toxin Genes and Transcripts Using Whole Genome Sequencing and Full-Length Transcript Sequencing of Abrus precatorius.</title>
        <authorList>
            <person name="Hovde B.T."/>
            <person name="Daligault H.E."/>
            <person name="Hanschen E.R."/>
            <person name="Kunde Y.A."/>
            <person name="Johnson M.B."/>
            <person name="Starkenburg S.R."/>
            <person name="Johnson S.L."/>
        </authorList>
    </citation>
    <scope>NUCLEOTIDE SEQUENCE [LARGE SCALE GENOMIC DNA]</scope>
</reference>
<dbReference type="Proteomes" id="UP000694853">
    <property type="component" value="Unplaced"/>
</dbReference>
<sequence>MDPVEVLPPWVPEDDLLLKNAVEAGASLESLAKGAVRFSRRYSVTELRDRWRSLLYDADVSVTASASMAILELAKLSGSGSGSKEGSGEGRKRKVQSIRKQYYAMRKRHGRCREGVNVEKNAVVCDGNGSVVVDGNLNDDVNNLVNYGDYSGLEGVGVGQSNSISDVPLWKTIEDVSVPDMPVQVNVLESENRCSEGREIVSHGLSLEGKCENGGVNAPDAVLGDDAVRISDSLLDLTGDELIYVDIDGKDATAADKPCYDNVDSLLLSSPCDVQGNHVAGVCEPQKLDAETKFAVRSGSSSTVLEGVASSLGSSRGDQHFVSDSGNDVGSSVAAQSSHPELREDNMFCVLNTEDPVVPCNDHITLSILVPHSVALKSRPIVKEVGYSESVMNNQRRNELVGSLNKEDVLSHSFAASQTVRQGLLSNINSSYPPVDLVPKSENPGRNSISAVSRQSNNVNVNINPSHSRLVSATVMPASDRHLKQEEIVALTSAEVYAHTKVEEHKVLPKSEAKSFSLDQEEGDVDDDDDDDEIPDFSDAEAMILEMDLCPTDQDTNASREVLRYQHEETKRTIMRLEQGAQSFMGRAIKSQGAFAVLYGRILKKYIKKSEVILGRATDDVHVDIDLRKEGQDANKISRRQALIRMQANGSFVIKNLGKRSIFLNGKEVATGQVRGLNASSLIEIRGISLIFEINNRCVRRFLENVNENR</sequence>
<organism evidence="3 4">
    <name type="scientific">Abrus precatorius</name>
    <name type="common">Indian licorice</name>
    <name type="synonym">Glycine abrus</name>
    <dbReference type="NCBI Taxonomy" id="3816"/>
    <lineage>
        <taxon>Eukaryota</taxon>
        <taxon>Viridiplantae</taxon>
        <taxon>Streptophyta</taxon>
        <taxon>Embryophyta</taxon>
        <taxon>Tracheophyta</taxon>
        <taxon>Spermatophyta</taxon>
        <taxon>Magnoliopsida</taxon>
        <taxon>eudicotyledons</taxon>
        <taxon>Gunneridae</taxon>
        <taxon>Pentapetalae</taxon>
        <taxon>rosids</taxon>
        <taxon>fabids</taxon>
        <taxon>Fabales</taxon>
        <taxon>Fabaceae</taxon>
        <taxon>Papilionoideae</taxon>
        <taxon>50 kb inversion clade</taxon>
        <taxon>NPAAA clade</taxon>
        <taxon>indigoferoid/millettioid clade</taxon>
        <taxon>Abreae</taxon>
        <taxon>Abrus</taxon>
    </lineage>
</organism>
<feature type="compositionally biased region" description="Acidic residues" evidence="1">
    <location>
        <begin position="519"/>
        <end position="535"/>
    </location>
</feature>
<dbReference type="SUPFAM" id="SSF49879">
    <property type="entry name" value="SMAD/FHA domain"/>
    <property type="match status" value="1"/>
</dbReference>
<dbReference type="AlphaFoldDB" id="A0A8B8KNX8"/>
<dbReference type="CDD" id="cd22687">
    <property type="entry name" value="FHA_MCRS1"/>
    <property type="match status" value="1"/>
</dbReference>
<accession>A0A8B8KNX8</accession>
<dbReference type="GO" id="GO:0002151">
    <property type="term" value="F:G-quadruplex RNA binding"/>
    <property type="evidence" value="ECO:0007669"/>
    <property type="project" value="InterPro"/>
</dbReference>
<dbReference type="KEGG" id="aprc:113857393"/>
<dbReference type="GO" id="GO:0044545">
    <property type="term" value="C:NSL complex"/>
    <property type="evidence" value="ECO:0007669"/>
    <property type="project" value="TreeGrafter"/>
</dbReference>
<dbReference type="InterPro" id="IPR000253">
    <property type="entry name" value="FHA_dom"/>
</dbReference>
<evidence type="ECO:0000256" key="1">
    <source>
        <dbReference type="SAM" id="MobiDB-lite"/>
    </source>
</evidence>
<dbReference type="GO" id="GO:0031011">
    <property type="term" value="C:Ino80 complex"/>
    <property type="evidence" value="ECO:0007669"/>
    <property type="project" value="InterPro"/>
</dbReference>
<dbReference type="InterPro" id="IPR037912">
    <property type="entry name" value="MCRS1"/>
</dbReference>
<dbReference type="GeneID" id="113857393"/>
<dbReference type="OrthoDB" id="10262769at2759"/>
<feature type="region of interest" description="Disordered" evidence="1">
    <location>
        <begin position="313"/>
        <end position="338"/>
    </location>
</feature>
<dbReference type="Pfam" id="PF00498">
    <property type="entry name" value="FHA"/>
    <property type="match status" value="1"/>
</dbReference>
<gene>
    <name evidence="4" type="primary">LOC113857393</name>
</gene>
<keyword evidence="3" id="KW-1185">Reference proteome</keyword>
<dbReference type="InterPro" id="IPR025999">
    <property type="entry name" value="MCRS_N"/>
</dbReference>
<feature type="region of interest" description="Disordered" evidence="1">
    <location>
        <begin position="512"/>
        <end position="535"/>
    </location>
</feature>